<comment type="caution">
    <text evidence="4">The sequence shown here is derived from an EMBL/GenBank/DDBJ whole genome shotgun (WGS) entry which is preliminary data.</text>
</comment>
<dbReference type="PANTHER" id="PTHR43420">
    <property type="entry name" value="ACETYLTRANSFERASE"/>
    <property type="match status" value="1"/>
</dbReference>
<evidence type="ECO:0000256" key="1">
    <source>
        <dbReference type="ARBA" id="ARBA00022679"/>
    </source>
</evidence>
<keyword evidence="1" id="KW-0808">Transferase</keyword>
<dbReference type="SUPFAM" id="SSF55729">
    <property type="entry name" value="Acyl-CoA N-acyltransferases (Nat)"/>
    <property type="match status" value="1"/>
</dbReference>
<dbReference type="InterPro" id="IPR000182">
    <property type="entry name" value="GNAT_dom"/>
</dbReference>
<evidence type="ECO:0000259" key="3">
    <source>
        <dbReference type="PROSITE" id="PS51186"/>
    </source>
</evidence>
<keyword evidence="2" id="KW-0012">Acyltransferase</keyword>
<dbReference type="InterPro" id="IPR016181">
    <property type="entry name" value="Acyl_CoA_acyltransferase"/>
</dbReference>
<keyword evidence="5" id="KW-1185">Reference proteome</keyword>
<accession>A0ABQ8FPP6</accession>
<feature type="domain" description="N-acetyltransferase" evidence="3">
    <location>
        <begin position="25"/>
        <end position="225"/>
    </location>
</feature>
<evidence type="ECO:0000313" key="5">
    <source>
        <dbReference type="Proteomes" id="UP000774617"/>
    </source>
</evidence>
<dbReference type="CDD" id="cd04301">
    <property type="entry name" value="NAT_SF"/>
    <property type="match status" value="1"/>
</dbReference>
<sequence length="227" mass="25190">MEYSCIRIDPQSPYLARLAQKYKALRLSALTESPSAFSSTYDIESRLADEWWESRLRLPGRETFICVANAPSGSARAGEGKWAAQVTLLGPVPASSYNLPESAQQPLVAPDDEEEKWQMLSLYTLPMHRGKGVGKMLCREAFRWLKTKEADDGKQQPKRVRVRIMVKPENTATVKLYAGLGFEVSGKCTLAEALKANGDEELVPEDGGGQKYQERTGLIMAATFGRD</sequence>
<reference evidence="4 5" key="1">
    <citation type="journal article" date="2021" name="Nat. Commun.">
        <title>Genetic determinants of endophytism in the Arabidopsis root mycobiome.</title>
        <authorList>
            <person name="Mesny F."/>
            <person name="Miyauchi S."/>
            <person name="Thiergart T."/>
            <person name="Pickel B."/>
            <person name="Atanasova L."/>
            <person name="Karlsson M."/>
            <person name="Huettel B."/>
            <person name="Barry K.W."/>
            <person name="Haridas S."/>
            <person name="Chen C."/>
            <person name="Bauer D."/>
            <person name="Andreopoulos W."/>
            <person name="Pangilinan J."/>
            <person name="LaButti K."/>
            <person name="Riley R."/>
            <person name="Lipzen A."/>
            <person name="Clum A."/>
            <person name="Drula E."/>
            <person name="Henrissat B."/>
            <person name="Kohler A."/>
            <person name="Grigoriev I.V."/>
            <person name="Martin F.M."/>
            <person name="Hacquard S."/>
        </authorList>
    </citation>
    <scope>NUCLEOTIDE SEQUENCE [LARGE SCALE GENOMIC DNA]</scope>
    <source>
        <strain evidence="4 5">MPI-SDFR-AT-0080</strain>
    </source>
</reference>
<organism evidence="4 5">
    <name type="scientific">Macrophomina phaseolina</name>
    <dbReference type="NCBI Taxonomy" id="35725"/>
    <lineage>
        <taxon>Eukaryota</taxon>
        <taxon>Fungi</taxon>
        <taxon>Dikarya</taxon>
        <taxon>Ascomycota</taxon>
        <taxon>Pezizomycotina</taxon>
        <taxon>Dothideomycetes</taxon>
        <taxon>Dothideomycetes incertae sedis</taxon>
        <taxon>Botryosphaeriales</taxon>
        <taxon>Botryosphaeriaceae</taxon>
        <taxon>Macrophomina</taxon>
    </lineage>
</organism>
<gene>
    <name evidence="4" type="ORF">B0J12DRAFT_691956</name>
</gene>
<dbReference type="PANTHER" id="PTHR43420:SF47">
    <property type="entry name" value="N-ACETYLTRANSFERASE DOMAIN-CONTAINING PROTEIN"/>
    <property type="match status" value="1"/>
</dbReference>
<proteinExistence type="predicted"/>
<dbReference type="InterPro" id="IPR050680">
    <property type="entry name" value="YpeA/RimI_acetyltransf"/>
</dbReference>
<dbReference type="Gene3D" id="3.40.630.30">
    <property type="match status" value="1"/>
</dbReference>
<evidence type="ECO:0000313" key="4">
    <source>
        <dbReference type="EMBL" id="KAH7009049.1"/>
    </source>
</evidence>
<name>A0ABQ8FPP6_9PEZI</name>
<evidence type="ECO:0000256" key="2">
    <source>
        <dbReference type="ARBA" id="ARBA00023315"/>
    </source>
</evidence>
<dbReference type="EMBL" id="JAGTJR010000119">
    <property type="protein sequence ID" value="KAH7009049.1"/>
    <property type="molecule type" value="Genomic_DNA"/>
</dbReference>
<dbReference type="PROSITE" id="PS51186">
    <property type="entry name" value="GNAT"/>
    <property type="match status" value="1"/>
</dbReference>
<dbReference type="Pfam" id="PF13508">
    <property type="entry name" value="Acetyltransf_7"/>
    <property type="match status" value="1"/>
</dbReference>
<dbReference type="Proteomes" id="UP000774617">
    <property type="component" value="Unassembled WGS sequence"/>
</dbReference>
<protein>
    <submittedName>
        <fullName evidence="4">GNAT family acetyltransferase</fullName>
    </submittedName>
</protein>